<dbReference type="AlphaFoldDB" id="A0A2A2JDJ7"/>
<evidence type="ECO:0000256" key="7">
    <source>
        <dbReference type="SAM" id="MobiDB-lite"/>
    </source>
</evidence>
<evidence type="ECO:0000313" key="10">
    <source>
        <dbReference type="Proteomes" id="UP000218231"/>
    </source>
</evidence>
<comment type="caution">
    <text evidence="9">The sequence shown here is derived from an EMBL/GenBank/DDBJ whole genome shotgun (WGS) entry which is preliminary data.</text>
</comment>
<feature type="region of interest" description="Disordered" evidence="7">
    <location>
        <begin position="777"/>
        <end position="837"/>
    </location>
</feature>
<dbReference type="GO" id="GO:0005524">
    <property type="term" value="F:ATP binding"/>
    <property type="evidence" value="ECO:0007669"/>
    <property type="project" value="UniProtKB-KW"/>
</dbReference>
<name>A0A2A2JDJ7_9BILA</name>
<gene>
    <name evidence="9" type="ORF">WR25_08027</name>
</gene>
<dbReference type="PANTHER" id="PTHR24346:SF45">
    <property type="entry name" value="PROTEIN KINASE DOMAIN-CONTAINING PROTEIN"/>
    <property type="match status" value="1"/>
</dbReference>
<dbReference type="STRING" id="2018661.A0A2A2JDJ7"/>
<dbReference type="PROSITE" id="PS50011">
    <property type="entry name" value="PROTEIN_KINASE_DOM"/>
    <property type="match status" value="1"/>
</dbReference>
<dbReference type="InterPro" id="IPR008271">
    <property type="entry name" value="Ser/Thr_kinase_AS"/>
</dbReference>
<accession>A0A2A2JDJ7</accession>
<feature type="compositionally biased region" description="Low complexity" evidence="7">
    <location>
        <begin position="307"/>
        <end position="316"/>
    </location>
</feature>
<dbReference type="FunFam" id="1.10.510.10:FF:000166">
    <property type="entry name" value="SNF-related serine/threonine-protein kinase"/>
    <property type="match status" value="1"/>
</dbReference>
<feature type="region of interest" description="Disordered" evidence="7">
    <location>
        <begin position="346"/>
        <end position="406"/>
    </location>
</feature>
<comment type="cofactor">
    <cofactor evidence="1">
        <name>Mg(2+)</name>
        <dbReference type="ChEBI" id="CHEBI:18420"/>
    </cofactor>
</comment>
<evidence type="ECO:0000256" key="3">
    <source>
        <dbReference type="ARBA" id="ARBA00022723"/>
    </source>
</evidence>
<feature type="compositionally biased region" description="Polar residues" evidence="7">
    <location>
        <begin position="984"/>
        <end position="994"/>
    </location>
</feature>
<dbReference type="SMART" id="SM00220">
    <property type="entry name" value="S_TKc"/>
    <property type="match status" value="1"/>
</dbReference>
<dbReference type="SUPFAM" id="SSF56112">
    <property type="entry name" value="Protein kinase-like (PK-like)"/>
    <property type="match status" value="1"/>
</dbReference>
<keyword evidence="4" id="KW-0547">Nucleotide-binding</keyword>
<organism evidence="9 10">
    <name type="scientific">Diploscapter pachys</name>
    <dbReference type="NCBI Taxonomy" id="2018661"/>
    <lineage>
        <taxon>Eukaryota</taxon>
        <taxon>Metazoa</taxon>
        <taxon>Ecdysozoa</taxon>
        <taxon>Nematoda</taxon>
        <taxon>Chromadorea</taxon>
        <taxon>Rhabditida</taxon>
        <taxon>Rhabditina</taxon>
        <taxon>Rhabditomorpha</taxon>
        <taxon>Rhabditoidea</taxon>
        <taxon>Rhabditidae</taxon>
        <taxon>Diploscapter</taxon>
    </lineage>
</organism>
<keyword evidence="10" id="KW-1185">Reference proteome</keyword>
<dbReference type="GO" id="GO:0005737">
    <property type="term" value="C:cytoplasm"/>
    <property type="evidence" value="ECO:0007669"/>
    <property type="project" value="TreeGrafter"/>
</dbReference>
<sequence length="1050" mass="116334">MMQEVRCMKLVQHPNIVRLYEVIDTQTRLFLILEKGDCDLQQYISRHDKSIPETLAQQYFCQIITAIDYCHKLHVVHRDLKPENVVFFERLGMVKLTDFGFSNLYEPGQQLQTSCGSLAYSAPEILLGDAYDAPAVDVWSLGVILYMLVCSRLPFQETNDSETLTKILDCRYAVPDHLSNPCKNLIQRMLVRDPSKRANLSEIVDNAWVKAGDRGHAKILPLIVRHHLSHSDHTIIIERMVAGQIGTEDQIQSALENDEYNSKTATYYLLAERVLASRREDQARELNSQEGGHIPDEDLIEQESRSSRPSSVTGSRCRSRSNSWRARPCTILKEESEEELSSYLRSASRQSSRFYPPMSDRNALTSSRCSHISRQGSDAASVSALSDEGSSLVPPTSPRTHNTDTLNVLPDRHLNPLSRQHSLFEDLTPIEEHGVLDQSQRTSMEPEEEELQRYSQEDEGMGMGHMTIHKVNSDTEAELTAGKIRHLRRSKTATRLVRRNSSPSVSMFNAAARDRVSPQAVQDLLELRSIRRAASPDSVRSSRSPSPPASSSGRTSPAMSSLSSLSRLKVSTSTIGGMRKLSSSPHLLGICEEGEESEAGSANHGLLHMPTATGMARTNRSASTGVVHIPSSARHGPLQATKSSQASVDLPPNSSTRPSSANSSTVSAPPIASHKTVSSTPTGVAQTYSSVRIIRHRQAIVSPDVCRRYEKASALSTMSPISSVGGVPATGLPPSVHQKRFFISNARRSTSCSSSEASDDEEGKRLLFAAGTKYCRRRSDDKGDDEDDGSSDGVDKRRTTNGHQNPLYKTCNANGQKDGESTNAQGTTHNDGTKHAQMSGLERRYSALDSLSMASPSSLTSMSTSSWCCGSLPLPFPVYLRAIPEMTQLDGDRNECRKARLLHRSHTAEKILRDWTIDDEEDERERDESWLGTPPRDIDAIRVDGSRQWIRRLSRAKSHEQLYKICSLDSLHSRDSLDGGRSGDANTTQTVSDDSGCISNASKRKLDFEKKSPLLSNSWLCLDDPLECLQTNKEKVDCWLNNVNFVCDVN</sequence>
<dbReference type="GO" id="GO:0004674">
    <property type="term" value="F:protein serine/threonine kinase activity"/>
    <property type="evidence" value="ECO:0007669"/>
    <property type="project" value="UniProtKB-ARBA"/>
</dbReference>
<feature type="region of interest" description="Disordered" evidence="7">
    <location>
        <begin position="975"/>
        <end position="994"/>
    </location>
</feature>
<dbReference type="OrthoDB" id="193931at2759"/>
<keyword evidence="6" id="KW-0460">Magnesium</keyword>
<dbReference type="InterPro" id="IPR000719">
    <property type="entry name" value="Prot_kinase_dom"/>
</dbReference>
<evidence type="ECO:0000259" key="8">
    <source>
        <dbReference type="PROSITE" id="PS50011"/>
    </source>
</evidence>
<feature type="region of interest" description="Disordered" evidence="7">
    <location>
        <begin position="617"/>
        <end position="683"/>
    </location>
</feature>
<feature type="region of interest" description="Disordered" evidence="7">
    <location>
        <begin position="282"/>
        <end position="320"/>
    </location>
</feature>
<feature type="compositionally biased region" description="Low complexity" evidence="7">
    <location>
        <begin position="651"/>
        <end position="670"/>
    </location>
</feature>
<dbReference type="Pfam" id="PF00069">
    <property type="entry name" value="Pkinase"/>
    <property type="match status" value="1"/>
</dbReference>
<proteinExistence type="predicted"/>
<keyword evidence="3" id="KW-0479">Metal-binding</keyword>
<feature type="compositionally biased region" description="Polar residues" evidence="7">
    <location>
        <begin position="362"/>
        <end position="384"/>
    </location>
</feature>
<dbReference type="InterPro" id="IPR011009">
    <property type="entry name" value="Kinase-like_dom_sf"/>
</dbReference>
<keyword evidence="5" id="KW-0067">ATP-binding</keyword>
<evidence type="ECO:0000256" key="4">
    <source>
        <dbReference type="ARBA" id="ARBA00022741"/>
    </source>
</evidence>
<feature type="region of interest" description="Disordered" evidence="7">
    <location>
        <begin position="532"/>
        <end position="565"/>
    </location>
</feature>
<feature type="domain" description="Protein kinase" evidence="8">
    <location>
        <begin position="1"/>
        <end position="209"/>
    </location>
</feature>
<dbReference type="PANTHER" id="PTHR24346">
    <property type="entry name" value="MAP/MICROTUBULE AFFINITY-REGULATING KINASE"/>
    <property type="match status" value="1"/>
</dbReference>
<dbReference type="EMBL" id="LIAE01010498">
    <property type="protein sequence ID" value="PAV59816.1"/>
    <property type="molecule type" value="Genomic_DNA"/>
</dbReference>
<evidence type="ECO:0000256" key="6">
    <source>
        <dbReference type="ARBA" id="ARBA00022842"/>
    </source>
</evidence>
<dbReference type="Proteomes" id="UP000218231">
    <property type="component" value="Unassembled WGS sequence"/>
</dbReference>
<dbReference type="GO" id="GO:0035556">
    <property type="term" value="P:intracellular signal transduction"/>
    <property type="evidence" value="ECO:0007669"/>
    <property type="project" value="TreeGrafter"/>
</dbReference>
<evidence type="ECO:0000256" key="2">
    <source>
        <dbReference type="ARBA" id="ARBA00022553"/>
    </source>
</evidence>
<protein>
    <recommendedName>
        <fullName evidence="8">Protein kinase domain-containing protein</fullName>
    </recommendedName>
</protein>
<dbReference type="PROSITE" id="PS00108">
    <property type="entry name" value="PROTEIN_KINASE_ST"/>
    <property type="match status" value="1"/>
</dbReference>
<evidence type="ECO:0000256" key="5">
    <source>
        <dbReference type="ARBA" id="ARBA00022840"/>
    </source>
</evidence>
<feature type="compositionally biased region" description="Polar residues" evidence="7">
    <location>
        <begin position="811"/>
        <end position="830"/>
    </location>
</feature>
<evidence type="ECO:0000256" key="1">
    <source>
        <dbReference type="ARBA" id="ARBA00001946"/>
    </source>
</evidence>
<evidence type="ECO:0000313" key="9">
    <source>
        <dbReference type="EMBL" id="PAV59816.1"/>
    </source>
</evidence>
<reference evidence="9 10" key="1">
    <citation type="journal article" date="2017" name="Curr. Biol.">
        <title>Genome architecture and evolution of a unichromosomal asexual nematode.</title>
        <authorList>
            <person name="Fradin H."/>
            <person name="Zegar C."/>
            <person name="Gutwein M."/>
            <person name="Lucas J."/>
            <person name="Kovtun M."/>
            <person name="Corcoran D."/>
            <person name="Baugh L.R."/>
            <person name="Kiontke K."/>
            <person name="Gunsalus K."/>
            <person name="Fitch D.H."/>
            <person name="Piano F."/>
        </authorList>
    </citation>
    <scope>NUCLEOTIDE SEQUENCE [LARGE SCALE GENOMIC DNA]</scope>
    <source>
        <strain evidence="9">PF1309</strain>
    </source>
</reference>
<dbReference type="CDD" id="cd14339">
    <property type="entry name" value="UBA_SNRK"/>
    <property type="match status" value="1"/>
</dbReference>
<dbReference type="Gene3D" id="1.10.510.10">
    <property type="entry name" value="Transferase(Phosphotransferase) domain 1"/>
    <property type="match status" value="1"/>
</dbReference>
<keyword evidence="2" id="KW-0597">Phosphoprotein</keyword>
<dbReference type="GO" id="GO:0046872">
    <property type="term" value="F:metal ion binding"/>
    <property type="evidence" value="ECO:0007669"/>
    <property type="project" value="UniProtKB-KW"/>
</dbReference>